<keyword evidence="4" id="KW-1185">Reference proteome</keyword>
<evidence type="ECO:0000256" key="1">
    <source>
        <dbReference type="SAM" id="Coils"/>
    </source>
</evidence>
<keyword evidence="1" id="KW-0175">Coiled coil</keyword>
<gene>
    <name evidence="3" type="ORF">CALMAC_LOCUS2284</name>
</gene>
<evidence type="ECO:0000313" key="4">
    <source>
        <dbReference type="Proteomes" id="UP000410492"/>
    </source>
</evidence>
<evidence type="ECO:0008006" key="5">
    <source>
        <dbReference type="Google" id="ProtNLM"/>
    </source>
</evidence>
<dbReference type="OrthoDB" id="6758537at2759"/>
<accession>A0A653BMJ1</accession>
<dbReference type="Proteomes" id="UP000410492">
    <property type="component" value="Unassembled WGS sequence"/>
</dbReference>
<name>A0A653BMJ1_CALMS</name>
<dbReference type="EMBL" id="CAACVG010002710">
    <property type="protein sequence ID" value="VEN36821.1"/>
    <property type="molecule type" value="Genomic_DNA"/>
</dbReference>
<evidence type="ECO:0000313" key="3">
    <source>
        <dbReference type="EMBL" id="VEN36821.1"/>
    </source>
</evidence>
<keyword evidence="2" id="KW-0732">Signal</keyword>
<feature type="signal peptide" evidence="2">
    <location>
        <begin position="1"/>
        <end position="23"/>
    </location>
</feature>
<protein>
    <recommendedName>
        <fullName evidence="5">Protein TsetseEP domain-containing protein</fullName>
    </recommendedName>
</protein>
<evidence type="ECO:0000256" key="2">
    <source>
        <dbReference type="SAM" id="SignalP"/>
    </source>
</evidence>
<dbReference type="AlphaFoldDB" id="A0A653BMJ1"/>
<proteinExistence type="predicted"/>
<feature type="coiled-coil region" evidence="1">
    <location>
        <begin position="144"/>
        <end position="171"/>
    </location>
</feature>
<organism evidence="3 4">
    <name type="scientific">Callosobruchus maculatus</name>
    <name type="common">Southern cowpea weevil</name>
    <name type="synonym">Pulse bruchid</name>
    <dbReference type="NCBI Taxonomy" id="64391"/>
    <lineage>
        <taxon>Eukaryota</taxon>
        <taxon>Metazoa</taxon>
        <taxon>Ecdysozoa</taxon>
        <taxon>Arthropoda</taxon>
        <taxon>Hexapoda</taxon>
        <taxon>Insecta</taxon>
        <taxon>Pterygota</taxon>
        <taxon>Neoptera</taxon>
        <taxon>Endopterygota</taxon>
        <taxon>Coleoptera</taxon>
        <taxon>Polyphaga</taxon>
        <taxon>Cucujiformia</taxon>
        <taxon>Chrysomeloidea</taxon>
        <taxon>Chrysomelidae</taxon>
        <taxon>Bruchinae</taxon>
        <taxon>Bruchini</taxon>
        <taxon>Callosobruchus</taxon>
    </lineage>
</organism>
<reference evidence="3 4" key="1">
    <citation type="submission" date="2019-01" db="EMBL/GenBank/DDBJ databases">
        <authorList>
            <person name="Sayadi A."/>
        </authorList>
    </citation>
    <scope>NUCLEOTIDE SEQUENCE [LARGE SCALE GENOMIC DNA]</scope>
</reference>
<sequence>MVSKVAPLLCLIAFSALVLPIKAHEREYEDWEREEFDRLFGLSLEDNIDKLKGLVDTAVSAGLEAVKNAADAVDQYISKLATEHGPAIAKMAIDLGKSLAGLKIDDDKKNVATNICLIDETIKKIDTTPNDVGRQVQICKKTVAANIAKYLDKTQENCERATEEAAALAKAGLECISQLNLICVGKMAVKITAAIFKIPNEVTRQVSATLDLFNSFQKRGEICLTKAIERTTKKVLGYVENVEACLKKHNIHFEPLLDN</sequence>
<feature type="chain" id="PRO_5025023011" description="Protein TsetseEP domain-containing protein" evidence="2">
    <location>
        <begin position="24"/>
        <end position="259"/>
    </location>
</feature>